<dbReference type="Pfam" id="PF14497">
    <property type="entry name" value="GST_C_3"/>
    <property type="match status" value="1"/>
</dbReference>
<dbReference type="InterPro" id="IPR036249">
    <property type="entry name" value="Thioredoxin-like_sf"/>
</dbReference>
<dbReference type="InterPro" id="IPR004046">
    <property type="entry name" value="GST_C"/>
</dbReference>
<dbReference type="SFLD" id="SFLDS00019">
    <property type="entry name" value="Glutathione_Transferase_(cytos"/>
    <property type="match status" value="1"/>
</dbReference>
<dbReference type="SUPFAM" id="SSF47616">
    <property type="entry name" value="GST C-terminal domain-like"/>
    <property type="match status" value="1"/>
</dbReference>
<feature type="non-terminal residue" evidence="4">
    <location>
        <position position="228"/>
    </location>
</feature>
<protein>
    <submittedName>
        <fullName evidence="4">Glutathione S-transferase</fullName>
    </submittedName>
</protein>
<dbReference type="Gene3D" id="3.40.30.10">
    <property type="entry name" value="Glutaredoxin"/>
    <property type="match status" value="1"/>
</dbReference>
<feature type="domain" description="GST C-terminal" evidence="3">
    <location>
        <begin position="111"/>
        <end position="228"/>
    </location>
</feature>
<accession>A0A067XHB5</accession>
<dbReference type="SFLD" id="SFLDG01151">
    <property type="entry name" value="Main.2:_Nu-like"/>
    <property type="match status" value="1"/>
</dbReference>
<evidence type="ECO:0000256" key="1">
    <source>
        <dbReference type="ARBA" id="ARBA00007409"/>
    </source>
</evidence>
<dbReference type="PANTHER" id="PTHR44051">
    <property type="entry name" value="GLUTATHIONE S-TRANSFERASE-RELATED"/>
    <property type="match status" value="1"/>
</dbReference>
<dbReference type="InterPro" id="IPR010987">
    <property type="entry name" value="Glutathione-S-Trfase_C-like"/>
</dbReference>
<sequence>MVHYIIDESDPKESGLEAPYIKLYSLATPNGQKVSILLELLGLDYHVRKIDIMRGECKEDWYLQFNPNGRIPSLTDVSANGKVTHVNESAAIMMYLCDKYDKDRKYSYEYGTDLYYEQLEWVFFQMAGLGPMKGQYHHFVYYAPEKIPYAIERYKNETIRLFSVLEERLARNKTGYLVGDHLSIADLCSWPWVNSRRLEEVENFPRLCQWLRNIGEIEAVKRGSKIPE</sequence>
<dbReference type="PROSITE" id="PS50404">
    <property type="entry name" value="GST_NTER"/>
    <property type="match status" value="1"/>
</dbReference>
<dbReference type="PROSITE" id="PS50405">
    <property type="entry name" value="GST_CTER"/>
    <property type="match status" value="1"/>
</dbReference>
<dbReference type="Gene3D" id="1.20.1050.10">
    <property type="match status" value="1"/>
</dbReference>
<name>A0A067XHB5_PICAN</name>
<dbReference type="SFLD" id="SFLDG00358">
    <property type="entry name" value="Main_(cytGST)"/>
    <property type="match status" value="1"/>
</dbReference>
<dbReference type="PANTHER" id="PTHR44051:SF8">
    <property type="entry name" value="GLUTATHIONE S-TRANSFERASE GSTA"/>
    <property type="match status" value="1"/>
</dbReference>
<dbReference type="EMBL" id="JN676941">
    <property type="protein sequence ID" value="AFQ00916.1"/>
    <property type="molecule type" value="Genomic_DNA"/>
</dbReference>
<dbReference type="AlphaFoldDB" id="A0A067XHB5"/>
<dbReference type="CDD" id="cd03048">
    <property type="entry name" value="GST_N_Ure2p_like"/>
    <property type="match status" value="1"/>
</dbReference>
<dbReference type="GO" id="GO:0016740">
    <property type="term" value="F:transferase activity"/>
    <property type="evidence" value="ECO:0007669"/>
    <property type="project" value="UniProtKB-KW"/>
</dbReference>
<dbReference type="InterPro" id="IPR036282">
    <property type="entry name" value="Glutathione-S-Trfase_C_sf"/>
</dbReference>
<proteinExistence type="inferred from homology"/>
<dbReference type="Pfam" id="PF13409">
    <property type="entry name" value="GST_N_2"/>
    <property type="match status" value="1"/>
</dbReference>
<evidence type="ECO:0000259" key="2">
    <source>
        <dbReference type="PROSITE" id="PS50404"/>
    </source>
</evidence>
<reference evidence="4" key="1">
    <citation type="journal article" date="2014" name="PLoS ONE">
        <title>Novel Cysteine-Centered Sulfur Metabolic Pathway in the Thermotolerant Methylotrophic Yeast Hansenula polymorpha.</title>
        <authorList>
            <person name="Sohn M.J."/>
            <person name="Yoo S.J."/>
            <person name="Oh D.B."/>
            <person name="Kwon O."/>
            <person name="Lee S.Y."/>
            <person name="Sibirny A.A."/>
            <person name="Kang H.A."/>
        </authorList>
    </citation>
    <scope>NUCLEOTIDE SEQUENCE</scope>
    <source>
        <strain evidence="4">DL1-L</strain>
    </source>
</reference>
<dbReference type="SUPFAM" id="SSF52833">
    <property type="entry name" value="Thioredoxin-like"/>
    <property type="match status" value="1"/>
</dbReference>
<dbReference type="InterPro" id="IPR040079">
    <property type="entry name" value="Glutathione_S-Trfase"/>
</dbReference>
<evidence type="ECO:0000259" key="3">
    <source>
        <dbReference type="PROSITE" id="PS50405"/>
    </source>
</evidence>
<feature type="domain" description="GST N-terminal" evidence="2">
    <location>
        <begin position="18"/>
        <end position="104"/>
    </location>
</feature>
<keyword evidence="4" id="KW-0808">Transferase</keyword>
<dbReference type="InterPro" id="IPR004045">
    <property type="entry name" value="Glutathione_S-Trfase_N"/>
</dbReference>
<organism evidence="4">
    <name type="scientific">Pichia angusta</name>
    <name type="common">Yeast</name>
    <name type="synonym">Hansenula polymorpha</name>
    <dbReference type="NCBI Taxonomy" id="870730"/>
    <lineage>
        <taxon>Eukaryota</taxon>
        <taxon>Fungi</taxon>
        <taxon>Dikarya</taxon>
        <taxon>Ascomycota</taxon>
        <taxon>Saccharomycotina</taxon>
        <taxon>Pichiomycetes</taxon>
        <taxon>Pichiales</taxon>
        <taxon>Pichiaceae</taxon>
        <taxon>Ogataea</taxon>
    </lineage>
</organism>
<comment type="similarity">
    <text evidence="1">Belongs to the GST superfamily.</text>
</comment>
<evidence type="ECO:0000313" key="4">
    <source>
        <dbReference type="EMBL" id="AFQ00916.1"/>
    </source>
</evidence>
<gene>
    <name evidence="4" type="primary">gtt1</name>
</gene>